<name>A0A7K0BMS4_9ACTN</name>
<dbReference type="PANTHER" id="PTHR30627:SF24">
    <property type="entry name" value="PENICILLIN-BINDING PROTEIN 4B"/>
    <property type="match status" value="1"/>
</dbReference>
<dbReference type="InterPro" id="IPR007887">
    <property type="entry name" value="MecA_N"/>
</dbReference>
<dbReference type="InterPro" id="IPR032710">
    <property type="entry name" value="NTF2-like_dom_sf"/>
</dbReference>
<dbReference type="InterPro" id="IPR001460">
    <property type="entry name" value="PCN-bd_Tpept"/>
</dbReference>
<evidence type="ECO:0008006" key="5">
    <source>
        <dbReference type="Google" id="ProtNLM"/>
    </source>
</evidence>
<evidence type="ECO:0000259" key="2">
    <source>
        <dbReference type="Pfam" id="PF05223"/>
    </source>
</evidence>
<dbReference type="PANTHER" id="PTHR30627">
    <property type="entry name" value="PEPTIDOGLYCAN D,D-TRANSPEPTIDASE"/>
    <property type="match status" value="1"/>
</dbReference>
<dbReference type="GO" id="GO:0046677">
    <property type="term" value="P:response to antibiotic"/>
    <property type="evidence" value="ECO:0007669"/>
    <property type="project" value="InterPro"/>
</dbReference>
<evidence type="ECO:0000313" key="3">
    <source>
        <dbReference type="EMBL" id="MQY02480.1"/>
    </source>
</evidence>
<dbReference type="EMBL" id="WEGH01000001">
    <property type="protein sequence ID" value="MQY02480.1"/>
    <property type="molecule type" value="Genomic_DNA"/>
</dbReference>
<dbReference type="GO" id="GO:0071555">
    <property type="term" value="P:cell wall organization"/>
    <property type="evidence" value="ECO:0007669"/>
    <property type="project" value="TreeGrafter"/>
</dbReference>
<comment type="caution">
    <text evidence="3">The sequence shown here is derived from an EMBL/GenBank/DDBJ whole genome shotgun (WGS) entry which is preliminary data.</text>
</comment>
<organism evidence="3 4">
    <name type="scientific">Actinomadura macrotermitis</name>
    <dbReference type="NCBI Taxonomy" id="2585200"/>
    <lineage>
        <taxon>Bacteria</taxon>
        <taxon>Bacillati</taxon>
        <taxon>Actinomycetota</taxon>
        <taxon>Actinomycetes</taxon>
        <taxon>Streptosporangiales</taxon>
        <taxon>Thermomonosporaceae</taxon>
        <taxon>Actinomadura</taxon>
    </lineage>
</organism>
<dbReference type="Pfam" id="PF05223">
    <property type="entry name" value="MecA_N"/>
    <property type="match status" value="1"/>
</dbReference>
<reference evidence="3 4" key="1">
    <citation type="submission" date="2019-10" db="EMBL/GenBank/DDBJ databases">
        <title>Actinomadura rubteroloni sp. nov. and Actinomadura macrotermitis sp. nov., isolated from the gut of fungus growing-termite Macrotermes natalensis.</title>
        <authorList>
            <person name="Benndorf R."/>
            <person name="Martin K."/>
            <person name="Kuefner M."/>
            <person name="De Beer W."/>
            <person name="Kaster A.-K."/>
            <person name="Vollmers J."/>
            <person name="Poulsen M."/>
            <person name="Beemelmanns C."/>
        </authorList>
    </citation>
    <scope>NUCLEOTIDE SEQUENCE [LARGE SCALE GENOMIC DNA]</scope>
    <source>
        <strain evidence="3 4">RB68</strain>
    </source>
</reference>
<dbReference type="InterPro" id="IPR012338">
    <property type="entry name" value="Beta-lactam/transpept-like"/>
</dbReference>
<dbReference type="GO" id="GO:0071972">
    <property type="term" value="F:peptidoglycan L,D-transpeptidase activity"/>
    <property type="evidence" value="ECO:0007669"/>
    <property type="project" value="TreeGrafter"/>
</dbReference>
<dbReference type="GO" id="GO:0008658">
    <property type="term" value="F:penicillin binding"/>
    <property type="evidence" value="ECO:0007669"/>
    <property type="project" value="InterPro"/>
</dbReference>
<dbReference type="AlphaFoldDB" id="A0A7K0BMS4"/>
<dbReference type="Pfam" id="PF00905">
    <property type="entry name" value="Transpeptidase"/>
    <property type="match status" value="1"/>
</dbReference>
<sequence>MRARGIVVLLVVLVAALTGGVVASFAISGRRAARGPQQVAQEYFAAWRQGSFTKMARLADAPPADFADQHRALSQGLSVVSVELRPDPVVQSGADQAQASFQVSRDLAGHGTWSFRATLRLGRVDGRWKVLWSPDTLYPGLKRPATWRLTRVEVPAVAFVAADGRALPEGGLLDPYLTELGDRLVEEGDDDEADGHSGWAVEATEAGGKPQRVKLLAVKQSARLRTTIDRDVQAAAERAVQGRPQRTAIVALRPSTGAVLAVADQLGGQGAFVGGYPPGSTFKVVTAGALIADGMGAGSGADCPAGVVAAQRTIRNHEGSALGATTLRGAFAQSCNTTFARLAVDRLGGGKLGRAASAFGFGVRLKPGTGAATGDFPDPRSGAELAEASFGQGRVVASPLMMASVAAAVADGTWRAPRLLAAKDLRKVGAEPGPERDVPGAAALRAMMRAVVTEGTAAGAGLPAGTAGKTGTAEFSDNGDAHAWFIGFKGDLAFAVFAEAGGSGPKVAAPIAARFLRGL</sequence>
<evidence type="ECO:0000259" key="1">
    <source>
        <dbReference type="Pfam" id="PF00905"/>
    </source>
</evidence>
<dbReference type="RefSeq" id="WP_153530654.1">
    <property type="nucleotide sequence ID" value="NZ_WEGH01000001.1"/>
</dbReference>
<dbReference type="Proteomes" id="UP000487268">
    <property type="component" value="Unassembled WGS sequence"/>
</dbReference>
<dbReference type="OrthoDB" id="5241017at2"/>
<keyword evidence="4" id="KW-1185">Reference proteome</keyword>
<dbReference type="InterPro" id="IPR050515">
    <property type="entry name" value="Beta-lactam/transpept"/>
</dbReference>
<feature type="domain" description="Penicillin-binding protein transpeptidase" evidence="1">
    <location>
        <begin position="248"/>
        <end position="516"/>
    </location>
</feature>
<dbReference type="Gene3D" id="3.10.450.100">
    <property type="entry name" value="NTF2-like, domain 1"/>
    <property type="match status" value="1"/>
</dbReference>
<dbReference type="Gene3D" id="3.40.710.10">
    <property type="entry name" value="DD-peptidase/beta-lactamase superfamily"/>
    <property type="match status" value="1"/>
</dbReference>
<accession>A0A7K0BMS4</accession>
<dbReference type="GO" id="GO:0005886">
    <property type="term" value="C:plasma membrane"/>
    <property type="evidence" value="ECO:0007669"/>
    <property type="project" value="TreeGrafter"/>
</dbReference>
<dbReference type="SUPFAM" id="SSF54427">
    <property type="entry name" value="NTF2-like"/>
    <property type="match status" value="1"/>
</dbReference>
<feature type="domain" description="NTF2-like N-terminal transpeptidase" evidence="2">
    <location>
        <begin position="36"/>
        <end position="142"/>
    </location>
</feature>
<protein>
    <recommendedName>
        <fullName evidence="5">Cell division protein FtsI</fullName>
    </recommendedName>
</protein>
<evidence type="ECO:0000313" key="4">
    <source>
        <dbReference type="Proteomes" id="UP000487268"/>
    </source>
</evidence>
<dbReference type="SUPFAM" id="SSF56601">
    <property type="entry name" value="beta-lactamase/transpeptidase-like"/>
    <property type="match status" value="1"/>
</dbReference>
<gene>
    <name evidence="3" type="ORF">ACRB68_05100</name>
</gene>
<proteinExistence type="predicted"/>